<keyword evidence="4 7" id="KW-1133">Transmembrane helix</keyword>
<evidence type="ECO:0000313" key="8">
    <source>
        <dbReference type="EMBL" id="EMR68959.1"/>
    </source>
</evidence>
<evidence type="ECO:0000256" key="7">
    <source>
        <dbReference type="SAM" id="Phobius"/>
    </source>
</evidence>
<protein>
    <submittedName>
        <fullName evidence="8">Putative stress response rci peptide protein</fullName>
    </submittedName>
</protein>
<dbReference type="OrthoDB" id="2802411at2759"/>
<keyword evidence="3 7" id="KW-0812">Transmembrane</keyword>
<dbReference type="PANTHER" id="PTHR21659">
    <property type="entry name" value="HYDROPHOBIC PROTEIN RCI2 LOW TEMPERATURE AND SALT RESPONSIVE PROTEIN LTI6 -RELATED"/>
    <property type="match status" value="1"/>
</dbReference>
<dbReference type="PANTHER" id="PTHR21659:SF57">
    <property type="entry name" value="PLASMA MEMBRANE PROTEOLIPID 31"/>
    <property type="match status" value="1"/>
</dbReference>
<reference evidence="9" key="1">
    <citation type="journal article" date="2013" name="Genome Announc.">
        <title>Draft genome sequence of the grapevine dieback fungus Eutypa lata UCR-EL1.</title>
        <authorList>
            <person name="Blanco-Ulate B."/>
            <person name="Rolshausen P.E."/>
            <person name="Cantu D."/>
        </authorList>
    </citation>
    <scope>NUCLEOTIDE SEQUENCE [LARGE SCALE GENOMIC DNA]</scope>
    <source>
        <strain evidence="9">UCR-EL1</strain>
    </source>
</reference>
<sequence length="164" mass="17297">MCGADIFLGLLAILFPPLPVWVKRGLCSADSLLNILLCVLGYIPGLLHAWYVIARYPEDEGYYEGLPEHNESGHVTYVFVQPAGEGQPQPKPQHQHQHQHHQGGMNYGTTATNPTSGGGSSSSAPAAAAAPQENGGEGGSNGSSNPPPTYAEAVKGDHKVQTQD</sequence>
<dbReference type="HOGENOM" id="CLU_107649_0_0_1"/>
<proteinExistence type="inferred from homology"/>
<evidence type="ECO:0000256" key="4">
    <source>
        <dbReference type="ARBA" id="ARBA00022989"/>
    </source>
</evidence>
<feature type="transmembrane region" description="Helical" evidence="7">
    <location>
        <begin position="6"/>
        <end position="22"/>
    </location>
</feature>
<keyword evidence="5 7" id="KW-0472">Membrane</keyword>
<feature type="compositionally biased region" description="Low complexity" evidence="6">
    <location>
        <begin position="102"/>
        <end position="134"/>
    </location>
</feature>
<evidence type="ECO:0000256" key="3">
    <source>
        <dbReference type="ARBA" id="ARBA00022692"/>
    </source>
</evidence>
<evidence type="ECO:0000256" key="1">
    <source>
        <dbReference type="ARBA" id="ARBA00004370"/>
    </source>
</evidence>
<evidence type="ECO:0000256" key="5">
    <source>
        <dbReference type="ARBA" id="ARBA00023136"/>
    </source>
</evidence>
<dbReference type="AlphaFoldDB" id="M7SR35"/>
<dbReference type="KEGG" id="ela:UCREL1_4008"/>
<dbReference type="Pfam" id="PF01679">
    <property type="entry name" value="Pmp3"/>
    <property type="match status" value="1"/>
</dbReference>
<dbReference type="GO" id="GO:0016020">
    <property type="term" value="C:membrane"/>
    <property type="evidence" value="ECO:0007669"/>
    <property type="project" value="UniProtKB-SubCell"/>
</dbReference>
<feature type="region of interest" description="Disordered" evidence="6">
    <location>
        <begin position="79"/>
        <end position="164"/>
    </location>
</feature>
<comment type="similarity">
    <text evidence="2">Belongs to the UPF0057 (PMP3) family.</text>
</comment>
<organism evidence="8 9">
    <name type="scientific">Eutypa lata (strain UCR-EL1)</name>
    <name type="common">Grapevine dieback disease fungus</name>
    <name type="synonym">Eutypa armeniacae</name>
    <dbReference type="NCBI Taxonomy" id="1287681"/>
    <lineage>
        <taxon>Eukaryota</taxon>
        <taxon>Fungi</taxon>
        <taxon>Dikarya</taxon>
        <taxon>Ascomycota</taxon>
        <taxon>Pezizomycotina</taxon>
        <taxon>Sordariomycetes</taxon>
        <taxon>Xylariomycetidae</taxon>
        <taxon>Xylariales</taxon>
        <taxon>Diatrypaceae</taxon>
        <taxon>Eutypa</taxon>
    </lineage>
</organism>
<dbReference type="EMBL" id="KB706147">
    <property type="protein sequence ID" value="EMR68959.1"/>
    <property type="molecule type" value="Genomic_DNA"/>
</dbReference>
<dbReference type="InterPro" id="IPR000612">
    <property type="entry name" value="PMP3"/>
</dbReference>
<evidence type="ECO:0000313" key="9">
    <source>
        <dbReference type="Proteomes" id="UP000012174"/>
    </source>
</evidence>
<accession>M7SR35</accession>
<dbReference type="eggNOG" id="KOG1773">
    <property type="taxonomic scope" value="Eukaryota"/>
</dbReference>
<feature type="transmembrane region" description="Helical" evidence="7">
    <location>
        <begin position="34"/>
        <end position="53"/>
    </location>
</feature>
<keyword evidence="9" id="KW-1185">Reference proteome</keyword>
<feature type="compositionally biased region" description="Basic and acidic residues" evidence="6">
    <location>
        <begin position="154"/>
        <end position="164"/>
    </location>
</feature>
<evidence type="ECO:0000256" key="6">
    <source>
        <dbReference type="SAM" id="MobiDB-lite"/>
    </source>
</evidence>
<name>M7SR35_EUTLA</name>
<comment type="subcellular location">
    <subcellularLocation>
        <location evidence="1">Membrane</location>
    </subcellularLocation>
</comment>
<dbReference type="OMA" id="YPEPPYE"/>
<dbReference type="Proteomes" id="UP000012174">
    <property type="component" value="Unassembled WGS sequence"/>
</dbReference>
<evidence type="ECO:0000256" key="2">
    <source>
        <dbReference type="ARBA" id="ARBA00009530"/>
    </source>
</evidence>
<dbReference type="STRING" id="1287681.M7SR35"/>
<gene>
    <name evidence="8" type="ORF">UCREL1_4008</name>
</gene>